<accession>A0A6B2KWR1</accession>
<reference evidence="3" key="1">
    <citation type="journal article" date="2020" name="J. Eukaryot. Microbiol.">
        <title>De novo Sequencing, Assembly and Annotation of the Transcriptome for the Free-Living Testate Amoeba Arcella intermedia.</title>
        <authorList>
            <person name="Ribeiro G.M."/>
            <person name="Porfirio-Sousa A.L."/>
            <person name="Maurer-Alcala X.X."/>
            <person name="Katz L.A."/>
            <person name="Lahr D.J.G."/>
        </authorList>
    </citation>
    <scope>NUCLEOTIDE SEQUENCE</scope>
</reference>
<proteinExistence type="predicted"/>
<organism evidence="3">
    <name type="scientific">Arcella intermedia</name>
    <dbReference type="NCBI Taxonomy" id="1963864"/>
    <lineage>
        <taxon>Eukaryota</taxon>
        <taxon>Amoebozoa</taxon>
        <taxon>Tubulinea</taxon>
        <taxon>Elardia</taxon>
        <taxon>Arcellinida</taxon>
        <taxon>Sphaerothecina</taxon>
        <taxon>Arcellidae</taxon>
        <taxon>Arcella</taxon>
    </lineage>
</organism>
<name>A0A6B2KWR1_9EUKA</name>
<keyword evidence="1" id="KW-0175">Coiled coil</keyword>
<dbReference type="EMBL" id="GIBP01000086">
    <property type="protein sequence ID" value="NDV29055.1"/>
    <property type="molecule type" value="Transcribed_RNA"/>
</dbReference>
<feature type="region of interest" description="Disordered" evidence="2">
    <location>
        <begin position="1308"/>
        <end position="1335"/>
    </location>
</feature>
<evidence type="ECO:0000256" key="2">
    <source>
        <dbReference type="SAM" id="MobiDB-lite"/>
    </source>
</evidence>
<sequence>MEKIRQLVKLNVFDSVLKEREHIETFLKTRQPGTAHTHNGQLLVWDGFKIHQIDIGGLSHDLFLSKVSLGSVEGKIDEYLNKYSQLAKVKDYTVQFLSPGDIVKVTNDPEGLSSFVVTQKKDSYFDYIAYIAPPDLSSISVATYSQRSVSGFTHSGDIGSLLHTLSITRIAPGSSTFVLGAVGFRNTPLHKFSEQLPVVFLVKHETRTIYMVPCPLDKATIGEATLSGLVVGYKKEQEVTYVVLPAPLTVNNVNTGDLSTPTQKAVREAIKQGDVILAAKGKESMVTGSATREEVSVGSVREGSIGSTPSVAPKVIQFIEDGLAPASYILPGDLFVGFGRGLSFNSSFQKATNASIVNIPCLFGPCEGVSALSLSLQPQGDLHFKNLEEWQYVLGQSKVIIVHSSPNWLDTVVSSCMNIANAIFVIHSGLKLEDCSNLDKKALEEKLNNVGSNSLVMAAPNSIVLIELGGNLYFYRGVRWTGLLDTVPNFGDKMTEWFQTIPAWVKSSSKTDWPVISPKNQPPLCFWRGQMLSITQIISTISTMDLESIGKYEEDIVDCLTQLSVLLDPEQISSAVPQIDAVLMGLVNKELDNKKNELKELVIGHSQKELPEGTPEFEAEEEAFNKKLVELRRVIKRLSKNATQKFQKISHVLANLVSVRGSSSRNQDIKRRMRKAAIGSNVQKAQNMSTTEKCDIISKYCVKFGAMMCHLDSTVLLSALQEVGKSTFLTWVKNEPSAGSLASVSTQKTLDGFTIGLLLAENPNNVLKGSDSCIALTLSKKAALPLCLCDEHIALKDPSQVNWPEEANKEMVAMFRIMTRGTLSGALQTRQFNIASSSKELGLLIFHMILCTMESFTKNVTGLPQPEDRNTVTCQIMRGLFGQLLTLLGSGASPLSTLFQFVSRKPSLKIPEPEEWPLFIRMLKMFPYTGWSMRYLLDNVKTFIVRYIRRALIDPVIQPLRVEAKAAKKEDSKSGVSQKNEELIWLCVATQTILRLINNNELIFYESPKEIPTSAKASLAPNSLAIIQKVIESAPTPKPRKGRLHEGSFLTLLDYFKYIAKGSGCGISKHILLTCLNTISKRSAMFGSIKQTLLEDLVDSKMEKYEGDMKEFEKLCMELSKGKIQFHVQNKKALEEKNVNGLKSDAEVKRMPWCVGKEDQMGKINERMLYVLGEGVQVEKKEVSKKEVVPVKPPSHPLVKNFEEMQNNGKVLELANAIINGSFPKNLQHKIPLSEFHWFVEFCGICDTVDDSAVLISKICQRFLEEWKTDGVIVEEAVKKEYFRVNTTKPQLVRKLLQVEEEDSDTDFAYFQDTTAPKNQEDDEDEGDSFGDFFN</sequence>
<evidence type="ECO:0000313" key="3">
    <source>
        <dbReference type="EMBL" id="NDV29055.1"/>
    </source>
</evidence>
<evidence type="ECO:0000256" key="1">
    <source>
        <dbReference type="SAM" id="Coils"/>
    </source>
</evidence>
<protein>
    <submittedName>
        <fullName evidence="3">Uncharacterized protein</fullName>
    </submittedName>
</protein>
<feature type="coiled-coil region" evidence="1">
    <location>
        <begin position="588"/>
        <end position="641"/>
    </location>
</feature>